<evidence type="ECO:0000256" key="3">
    <source>
        <dbReference type="ARBA" id="ARBA00023125"/>
    </source>
</evidence>
<dbReference type="PRINTS" id="PR00686">
    <property type="entry name" value="TIFACTORIID"/>
</dbReference>
<sequence>MADDQEVGGSNPVDLNEHPSGIVPTLQNIVSTVNLDCKLDLKAIALKARNAEYNPKRFAAVIMRIREPKTTALIFASGRMVCTGAKSEEGSRQAARKYARIVKKLGFPAKFKGFKIQNIVGSVDVKFPIKLEGLAFCHGAFSSYEPEIFPGLIYRMKVPKIALLIFVSGKIVITGAKMRQDTYKAFENIYPVLTEFQKIVN</sequence>
<dbReference type="GO" id="GO:0003677">
    <property type="term" value="F:DNA binding"/>
    <property type="evidence" value="ECO:0007669"/>
    <property type="project" value="UniProtKB-KW"/>
</dbReference>
<dbReference type="Proteomes" id="UP000467841">
    <property type="component" value="Unassembled WGS sequence"/>
</dbReference>
<dbReference type="OrthoDB" id="2127950at2759"/>
<proteinExistence type="inferred from homology"/>
<evidence type="ECO:0000256" key="4">
    <source>
        <dbReference type="ARBA" id="ARBA00023163"/>
    </source>
</evidence>
<dbReference type="InterPro" id="IPR033710">
    <property type="entry name" value="TBP_eukaryotic"/>
</dbReference>
<dbReference type="FunFam" id="3.30.310.10:FF:000001">
    <property type="entry name" value="TATA-box-binding protein 2"/>
    <property type="match status" value="1"/>
</dbReference>
<evidence type="ECO:0000313" key="6">
    <source>
        <dbReference type="EMBL" id="CAA7036237.1"/>
    </source>
</evidence>
<keyword evidence="5" id="KW-0539">Nucleus</keyword>
<dbReference type="FunFam" id="3.30.310.10:FF:000002">
    <property type="entry name" value="TATA-box-binding protein 2"/>
    <property type="match status" value="1"/>
</dbReference>
<dbReference type="Pfam" id="PF00352">
    <property type="entry name" value="TBP"/>
    <property type="match status" value="2"/>
</dbReference>
<comment type="caution">
    <text evidence="6">The sequence shown here is derived from an EMBL/GenBank/DDBJ whole genome shotgun (WGS) entry which is preliminary data.</text>
</comment>
<protein>
    <recommendedName>
        <fullName evidence="8">TATA-box-binding protein</fullName>
    </recommendedName>
</protein>
<dbReference type="HAMAP" id="MF_00408">
    <property type="entry name" value="TATA_bind_prot_arch"/>
    <property type="match status" value="1"/>
</dbReference>
<comment type="similarity">
    <text evidence="2">Belongs to the TBP family.</text>
</comment>
<evidence type="ECO:0000256" key="5">
    <source>
        <dbReference type="ARBA" id="ARBA00023242"/>
    </source>
</evidence>
<name>A0A6D2J8D2_9BRAS</name>
<dbReference type="InterPro" id="IPR030491">
    <property type="entry name" value="TBP_CS"/>
</dbReference>
<evidence type="ECO:0000256" key="1">
    <source>
        <dbReference type="ARBA" id="ARBA00004123"/>
    </source>
</evidence>
<organism evidence="6 7">
    <name type="scientific">Microthlaspi erraticum</name>
    <dbReference type="NCBI Taxonomy" id="1685480"/>
    <lineage>
        <taxon>Eukaryota</taxon>
        <taxon>Viridiplantae</taxon>
        <taxon>Streptophyta</taxon>
        <taxon>Embryophyta</taxon>
        <taxon>Tracheophyta</taxon>
        <taxon>Spermatophyta</taxon>
        <taxon>Magnoliopsida</taxon>
        <taxon>eudicotyledons</taxon>
        <taxon>Gunneridae</taxon>
        <taxon>Pentapetalae</taxon>
        <taxon>rosids</taxon>
        <taxon>malvids</taxon>
        <taxon>Brassicales</taxon>
        <taxon>Brassicaceae</taxon>
        <taxon>Coluteocarpeae</taxon>
        <taxon>Microthlaspi</taxon>
    </lineage>
</organism>
<dbReference type="InterPro" id="IPR012295">
    <property type="entry name" value="TBP_dom_sf"/>
</dbReference>
<dbReference type="CDD" id="cd04516">
    <property type="entry name" value="TBP_eukaryotes"/>
    <property type="match status" value="1"/>
</dbReference>
<evidence type="ECO:0000256" key="2">
    <source>
        <dbReference type="ARBA" id="ARBA00005560"/>
    </source>
</evidence>
<dbReference type="EMBL" id="CACVBM020001163">
    <property type="protein sequence ID" value="CAA7036237.1"/>
    <property type="molecule type" value="Genomic_DNA"/>
</dbReference>
<dbReference type="Gene3D" id="3.30.310.10">
    <property type="entry name" value="TATA-Binding Protein"/>
    <property type="match status" value="2"/>
</dbReference>
<dbReference type="PROSITE" id="PS00351">
    <property type="entry name" value="TFIID"/>
    <property type="match status" value="1"/>
</dbReference>
<reference evidence="6" key="1">
    <citation type="submission" date="2020-01" db="EMBL/GenBank/DDBJ databases">
        <authorList>
            <person name="Mishra B."/>
        </authorList>
    </citation>
    <scope>NUCLEOTIDE SEQUENCE [LARGE SCALE GENOMIC DNA]</scope>
</reference>
<keyword evidence="4" id="KW-0804">Transcription</keyword>
<gene>
    <name evidence="6" type="ORF">MERR_LOCUS23472</name>
</gene>
<comment type="subcellular location">
    <subcellularLocation>
        <location evidence="1">Nucleus</location>
    </subcellularLocation>
</comment>
<dbReference type="PANTHER" id="PTHR10126">
    <property type="entry name" value="TATA-BOX BINDING PROTEIN"/>
    <property type="match status" value="1"/>
</dbReference>
<evidence type="ECO:0008006" key="8">
    <source>
        <dbReference type="Google" id="ProtNLM"/>
    </source>
</evidence>
<dbReference type="AlphaFoldDB" id="A0A6D2J8D2"/>
<evidence type="ECO:0000313" key="7">
    <source>
        <dbReference type="Proteomes" id="UP000467841"/>
    </source>
</evidence>
<dbReference type="SUPFAM" id="SSF55945">
    <property type="entry name" value="TATA-box binding protein-like"/>
    <property type="match status" value="2"/>
</dbReference>
<dbReference type="GO" id="GO:0005634">
    <property type="term" value="C:nucleus"/>
    <property type="evidence" value="ECO:0007669"/>
    <property type="project" value="UniProtKB-SubCell"/>
</dbReference>
<keyword evidence="7" id="KW-1185">Reference proteome</keyword>
<accession>A0A6D2J8D2</accession>
<keyword evidence="3" id="KW-0238">DNA-binding</keyword>
<dbReference type="GO" id="GO:0006352">
    <property type="term" value="P:DNA-templated transcription initiation"/>
    <property type="evidence" value="ECO:0007669"/>
    <property type="project" value="InterPro"/>
</dbReference>
<dbReference type="InterPro" id="IPR000814">
    <property type="entry name" value="TBP"/>
</dbReference>